<feature type="transmembrane region" description="Helical" evidence="8">
    <location>
        <begin position="137"/>
        <end position="157"/>
    </location>
</feature>
<dbReference type="AlphaFoldDB" id="A0AAU7DR08"/>
<dbReference type="GO" id="GO:0008519">
    <property type="term" value="F:ammonium channel activity"/>
    <property type="evidence" value="ECO:0007669"/>
    <property type="project" value="InterPro"/>
</dbReference>
<dbReference type="PANTHER" id="PTHR11730">
    <property type="entry name" value="AMMONIUM TRANSPORTER"/>
    <property type="match status" value="1"/>
</dbReference>
<dbReference type="RefSeq" id="WP_348264952.1">
    <property type="nucleotide sequence ID" value="NZ_CP121196.1"/>
</dbReference>
<evidence type="ECO:0000256" key="6">
    <source>
        <dbReference type="ARBA" id="ARBA00023136"/>
    </source>
</evidence>
<dbReference type="InterPro" id="IPR029020">
    <property type="entry name" value="Ammonium/urea_transptr"/>
</dbReference>
<feature type="transmembrane region" description="Helical" evidence="8">
    <location>
        <begin position="106"/>
        <end position="125"/>
    </location>
</feature>
<evidence type="ECO:0000256" key="4">
    <source>
        <dbReference type="ARBA" id="ARBA00022692"/>
    </source>
</evidence>
<dbReference type="GO" id="GO:0016020">
    <property type="term" value="C:membrane"/>
    <property type="evidence" value="ECO:0007669"/>
    <property type="project" value="UniProtKB-SubCell"/>
</dbReference>
<reference evidence="10" key="1">
    <citation type="submission" date="2023-03" db="EMBL/GenBank/DDBJ databases">
        <title>Edaphobacter sp.</title>
        <authorList>
            <person name="Huber K.J."/>
            <person name="Papendorf J."/>
            <person name="Pilke C."/>
            <person name="Bunk B."/>
            <person name="Sproeer C."/>
            <person name="Pester M."/>
        </authorList>
    </citation>
    <scope>NUCLEOTIDE SEQUENCE</scope>
    <source>
        <strain evidence="10">DSM 110680</strain>
    </source>
</reference>
<protein>
    <recommendedName>
        <fullName evidence="9">Ammonium transporter AmtB-like domain-containing protein</fullName>
    </recommendedName>
</protein>
<keyword evidence="5 8" id="KW-1133">Transmembrane helix</keyword>
<gene>
    <name evidence="10" type="ORF">P8935_10540</name>
</gene>
<evidence type="ECO:0000256" key="1">
    <source>
        <dbReference type="ARBA" id="ARBA00004141"/>
    </source>
</evidence>
<evidence type="ECO:0000313" key="10">
    <source>
        <dbReference type="EMBL" id="XBH19731.1"/>
    </source>
</evidence>
<dbReference type="GO" id="GO:0097272">
    <property type="term" value="P:ammonium homeostasis"/>
    <property type="evidence" value="ECO:0007669"/>
    <property type="project" value="TreeGrafter"/>
</dbReference>
<feature type="domain" description="Ammonium transporter AmtB-like" evidence="9">
    <location>
        <begin position="21"/>
        <end position="416"/>
    </location>
</feature>
<accession>A0AAU7DR08</accession>
<evidence type="ECO:0000256" key="7">
    <source>
        <dbReference type="ARBA" id="ARBA00023177"/>
    </source>
</evidence>
<feature type="transmembrane region" description="Helical" evidence="8">
    <location>
        <begin position="48"/>
        <end position="71"/>
    </location>
</feature>
<organism evidence="10">
    <name type="scientific">Telmatobacter sp. DSM 110680</name>
    <dbReference type="NCBI Taxonomy" id="3036704"/>
    <lineage>
        <taxon>Bacteria</taxon>
        <taxon>Pseudomonadati</taxon>
        <taxon>Acidobacteriota</taxon>
        <taxon>Terriglobia</taxon>
        <taxon>Terriglobales</taxon>
        <taxon>Acidobacteriaceae</taxon>
        <taxon>Telmatobacter</taxon>
    </lineage>
</organism>
<feature type="transmembrane region" description="Helical" evidence="8">
    <location>
        <begin position="12"/>
        <end position="36"/>
    </location>
</feature>
<evidence type="ECO:0000256" key="3">
    <source>
        <dbReference type="ARBA" id="ARBA00022448"/>
    </source>
</evidence>
<feature type="transmembrane region" description="Helical" evidence="8">
    <location>
        <begin position="219"/>
        <end position="239"/>
    </location>
</feature>
<comment type="subcellular location">
    <subcellularLocation>
        <location evidence="1">Membrane</location>
        <topology evidence="1">Multi-pass membrane protein</topology>
    </subcellularLocation>
</comment>
<keyword evidence="4 8" id="KW-0812">Transmembrane</keyword>
<feature type="transmembrane region" description="Helical" evidence="8">
    <location>
        <begin position="285"/>
        <end position="304"/>
    </location>
</feature>
<comment type="similarity">
    <text evidence="2">Belongs to the ammonia transporter channel (TC 1.A.11.2) family.</text>
</comment>
<evidence type="ECO:0000256" key="8">
    <source>
        <dbReference type="SAM" id="Phobius"/>
    </source>
</evidence>
<evidence type="ECO:0000256" key="5">
    <source>
        <dbReference type="ARBA" id="ARBA00022989"/>
    </source>
</evidence>
<evidence type="ECO:0000256" key="2">
    <source>
        <dbReference type="ARBA" id="ARBA00005887"/>
    </source>
</evidence>
<proteinExistence type="inferred from homology"/>
<dbReference type="EMBL" id="CP121196">
    <property type="protein sequence ID" value="XBH19731.1"/>
    <property type="molecule type" value="Genomic_DNA"/>
</dbReference>
<feature type="transmembrane region" description="Helical" evidence="8">
    <location>
        <begin position="364"/>
        <end position="389"/>
    </location>
</feature>
<dbReference type="SUPFAM" id="SSF111352">
    <property type="entry name" value="Ammonium transporter"/>
    <property type="match status" value="1"/>
</dbReference>
<keyword evidence="3" id="KW-0813">Transport</keyword>
<keyword evidence="6 8" id="KW-0472">Membrane</keyword>
<feature type="transmembrane region" description="Helical" evidence="8">
    <location>
        <begin position="177"/>
        <end position="198"/>
    </location>
</feature>
<feature type="transmembrane region" description="Helical" evidence="8">
    <location>
        <begin position="310"/>
        <end position="331"/>
    </location>
</feature>
<sequence length="428" mass="44079">MNPLTPMPFPETSFAFTLGLLLLAPMAIAGLALVNTGLGRSRSAAQSLLGSLVVISTAVIAFALVGSAIAAGTSSDHVLHLGGKAWNWAGAGPLFLRGFNSAGPRAQLTLLFELLSVALVALVPWGSGADRLRMPAGAVIAAIMGAVVFPLVAHWVWGGWLAQLGTNFSAGGGFFDGGGAAAIHALGGVSALAVVWIAGPRKGKFPREGLSTAMPGHNVVYVLLGCLIALVGWLAWNMAGSLLWLNAAPSGLVITAVNTLLSATAALVATFSVTRIRFGKPDASLCANGWLAGLVTSSACASVVSPVAALFTGMVAGIITPLLVELFELALSIDDPSGAISVHGAAGLWGLAAAGFFAPLEGQFVAQLIGVSTLLGIMLPLIYLIFWLVNRILVFRVDPDGERIGMDLHELGGNAYPEFVVHRDESYR</sequence>
<dbReference type="PANTHER" id="PTHR11730:SF6">
    <property type="entry name" value="AMMONIUM TRANSPORTER"/>
    <property type="match status" value="1"/>
</dbReference>
<dbReference type="Gene3D" id="1.10.3430.10">
    <property type="entry name" value="Ammonium transporter AmtB like domains"/>
    <property type="match status" value="1"/>
</dbReference>
<dbReference type="Pfam" id="PF00909">
    <property type="entry name" value="Ammonium_transp"/>
    <property type="match status" value="1"/>
</dbReference>
<feature type="transmembrane region" description="Helical" evidence="8">
    <location>
        <begin position="251"/>
        <end position="273"/>
    </location>
</feature>
<evidence type="ECO:0000259" key="9">
    <source>
        <dbReference type="Pfam" id="PF00909"/>
    </source>
</evidence>
<dbReference type="InterPro" id="IPR024041">
    <property type="entry name" value="NH4_transpt_AmtB-like_dom"/>
</dbReference>
<feature type="transmembrane region" description="Helical" evidence="8">
    <location>
        <begin position="338"/>
        <end position="358"/>
    </location>
</feature>
<keyword evidence="7" id="KW-0924">Ammonia transport</keyword>
<name>A0AAU7DR08_9BACT</name>